<dbReference type="NCBIfam" id="TIGR03026">
    <property type="entry name" value="NDP-sugDHase"/>
    <property type="match status" value="1"/>
</dbReference>
<dbReference type="SUPFAM" id="SSF52413">
    <property type="entry name" value="UDP-glucose/GDP-mannose dehydrogenase C-terminal domain"/>
    <property type="match status" value="1"/>
</dbReference>
<dbReference type="EC" id="1.1.1.22" evidence="3 7"/>
<organism evidence="12 13">
    <name type="scientific">Leptolyngbya foveolarum</name>
    <dbReference type="NCBI Taxonomy" id="47253"/>
    <lineage>
        <taxon>Bacteria</taxon>
        <taxon>Bacillati</taxon>
        <taxon>Cyanobacteriota</taxon>
        <taxon>Cyanophyceae</taxon>
        <taxon>Leptolyngbyales</taxon>
        <taxon>Leptolyngbyaceae</taxon>
        <taxon>Leptolyngbya group</taxon>
        <taxon>Leptolyngbya</taxon>
    </lineage>
</organism>
<dbReference type="InterPro" id="IPR014026">
    <property type="entry name" value="UDP-Glc/GDP-Man_DH_dimer"/>
</dbReference>
<comment type="catalytic activity">
    <reaction evidence="6 7">
        <text>UDP-alpha-D-glucose + 2 NAD(+) + H2O = UDP-alpha-D-glucuronate + 2 NADH + 3 H(+)</text>
        <dbReference type="Rhea" id="RHEA:23596"/>
        <dbReference type="ChEBI" id="CHEBI:15377"/>
        <dbReference type="ChEBI" id="CHEBI:15378"/>
        <dbReference type="ChEBI" id="CHEBI:57540"/>
        <dbReference type="ChEBI" id="CHEBI:57945"/>
        <dbReference type="ChEBI" id="CHEBI:58052"/>
        <dbReference type="ChEBI" id="CHEBI:58885"/>
        <dbReference type="EC" id="1.1.1.22"/>
    </reaction>
</comment>
<dbReference type="Pfam" id="PF00984">
    <property type="entry name" value="UDPG_MGDP_dh"/>
    <property type="match status" value="1"/>
</dbReference>
<dbReference type="InterPro" id="IPR014027">
    <property type="entry name" value="UDP-Glc/GDP-Man_DH_C"/>
</dbReference>
<reference evidence="13" key="1">
    <citation type="submission" date="2018-04" db="EMBL/GenBank/DDBJ databases">
        <authorList>
            <person name="Cornet L."/>
        </authorList>
    </citation>
    <scope>NUCLEOTIDE SEQUENCE [LARGE SCALE GENOMIC DNA]</scope>
</reference>
<keyword evidence="5 7" id="KW-0520">NAD</keyword>
<feature type="binding site" evidence="10">
    <location>
        <position position="362"/>
    </location>
    <ligand>
        <name>NAD(+)</name>
        <dbReference type="ChEBI" id="CHEBI:57540"/>
    </ligand>
</feature>
<dbReference type="InterPro" id="IPR036291">
    <property type="entry name" value="NAD(P)-bd_dom_sf"/>
</dbReference>
<dbReference type="UniPathway" id="UPA00038">
    <property type="reaction ID" value="UER00491"/>
</dbReference>
<dbReference type="AlphaFoldDB" id="A0A2W4TZP8"/>
<dbReference type="Gene3D" id="1.20.5.100">
    <property type="entry name" value="Cytochrome c1, transmembrane anchor, C-terminal"/>
    <property type="match status" value="1"/>
</dbReference>
<evidence type="ECO:0000256" key="9">
    <source>
        <dbReference type="PIRSR" id="PIRSR500134-2"/>
    </source>
</evidence>
<feature type="binding site" evidence="9">
    <location>
        <position position="292"/>
    </location>
    <ligand>
        <name>substrate</name>
    </ligand>
</feature>
<comment type="caution">
    <text evidence="12">The sequence shown here is derived from an EMBL/GenBank/DDBJ whole genome shotgun (WGS) entry which is preliminary data.</text>
</comment>
<feature type="active site" description="Nucleophile" evidence="8">
    <location>
        <position position="295"/>
    </location>
</feature>
<dbReference type="GO" id="GO:0006065">
    <property type="term" value="P:UDP-glucuronate biosynthetic process"/>
    <property type="evidence" value="ECO:0007669"/>
    <property type="project" value="UniProtKB-UniPathway"/>
</dbReference>
<comment type="pathway">
    <text evidence="1">Nucleotide-sugar biosynthesis; UDP-alpha-D-glucuronate biosynthesis; UDP-alpha-D-glucuronate from UDP-alpha-D-glucose: step 1/1.</text>
</comment>
<feature type="binding site" evidence="9">
    <location>
        <begin position="175"/>
        <end position="178"/>
    </location>
    <ligand>
        <name>substrate</name>
    </ligand>
</feature>
<accession>A0A2W4TZP8</accession>
<evidence type="ECO:0000256" key="3">
    <source>
        <dbReference type="ARBA" id="ARBA00012954"/>
    </source>
</evidence>
<evidence type="ECO:0000256" key="10">
    <source>
        <dbReference type="PIRSR" id="PIRSR500134-3"/>
    </source>
</evidence>
<keyword evidence="4 7" id="KW-0560">Oxidoreductase</keyword>
<dbReference type="InterPro" id="IPR036220">
    <property type="entry name" value="UDP-Glc/GDP-Man_DH_C_sf"/>
</dbReference>
<evidence type="ECO:0000256" key="1">
    <source>
        <dbReference type="ARBA" id="ARBA00004701"/>
    </source>
</evidence>
<feature type="binding site" evidence="10">
    <location>
        <position position="122"/>
    </location>
    <ligand>
        <name>NAD(+)</name>
        <dbReference type="ChEBI" id="CHEBI:57540"/>
    </ligand>
</feature>
<protein>
    <recommendedName>
        <fullName evidence="3 7">UDP-glucose 6-dehydrogenase</fullName>
        <ecNumber evidence="3 7">1.1.1.22</ecNumber>
    </recommendedName>
</protein>
<feature type="binding site" evidence="9">
    <location>
        <position position="355"/>
    </location>
    <ligand>
        <name>substrate</name>
    </ligand>
</feature>
<dbReference type="InterPro" id="IPR001732">
    <property type="entry name" value="UDP-Glc/GDP-Man_DH_N"/>
</dbReference>
<feature type="binding site" evidence="10">
    <location>
        <position position="86"/>
    </location>
    <ligand>
        <name>NAD(+)</name>
        <dbReference type="ChEBI" id="CHEBI:57540"/>
    </ligand>
</feature>
<dbReference type="PIRSF" id="PIRSF000124">
    <property type="entry name" value="UDPglc_GDPman_dh"/>
    <property type="match status" value="1"/>
</dbReference>
<proteinExistence type="inferred from homology"/>
<dbReference type="GO" id="GO:0000271">
    <property type="term" value="P:polysaccharide biosynthetic process"/>
    <property type="evidence" value="ECO:0007669"/>
    <property type="project" value="InterPro"/>
</dbReference>
<dbReference type="EMBL" id="QBMC01000111">
    <property type="protein sequence ID" value="PZO14273.1"/>
    <property type="molecule type" value="Genomic_DNA"/>
</dbReference>
<dbReference type="Gene3D" id="3.40.50.720">
    <property type="entry name" value="NAD(P)-binding Rossmann-like Domain"/>
    <property type="match status" value="2"/>
</dbReference>
<feature type="binding site" evidence="10">
    <location>
        <position position="298"/>
    </location>
    <ligand>
        <name>NAD(+)</name>
        <dbReference type="ChEBI" id="CHEBI:57540"/>
    </ligand>
</feature>
<feature type="domain" description="UDP-glucose/GDP-mannose dehydrogenase C-terminal" evidence="11">
    <location>
        <begin position="348"/>
        <end position="450"/>
    </location>
</feature>
<evidence type="ECO:0000256" key="6">
    <source>
        <dbReference type="ARBA" id="ARBA00047473"/>
    </source>
</evidence>
<evidence type="ECO:0000313" key="13">
    <source>
        <dbReference type="Proteomes" id="UP000249354"/>
    </source>
</evidence>
<dbReference type="Pfam" id="PF03721">
    <property type="entry name" value="UDPG_MGDP_dh_N"/>
    <property type="match status" value="1"/>
</dbReference>
<evidence type="ECO:0000256" key="4">
    <source>
        <dbReference type="ARBA" id="ARBA00023002"/>
    </source>
</evidence>
<dbReference type="SUPFAM" id="SSF48179">
    <property type="entry name" value="6-phosphogluconate dehydrogenase C-terminal domain-like"/>
    <property type="match status" value="1"/>
</dbReference>
<dbReference type="PIRSF" id="PIRSF500134">
    <property type="entry name" value="UDPglc_DH_bac"/>
    <property type="match status" value="1"/>
</dbReference>
<feature type="binding site" evidence="10">
    <location>
        <position position="178"/>
    </location>
    <ligand>
        <name>NAD(+)</name>
        <dbReference type="ChEBI" id="CHEBI:57540"/>
    </ligand>
</feature>
<evidence type="ECO:0000313" key="12">
    <source>
        <dbReference type="EMBL" id="PZO14273.1"/>
    </source>
</evidence>
<dbReference type="SUPFAM" id="SSF51735">
    <property type="entry name" value="NAD(P)-binding Rossmann-fold domains"/>
    <property type="match status" value="1"/>
</dbReference>
<dbReference type="InterPro" id="IPR017476">
    <property type="entry name" value="UDP-Glc/GDP-Man"/>
</dbReference>
<feature type="binding site" evidence="10">
    <location>
        <position position="35"/>
    </location>
    <ligand>
        <name>NAD(+)</name>
        <dbReference type="ChEBI" id="CHEBI:57540"/>
    </ligand>
</feature>
<feature type="binding site" evidence="9">
    <location>
        <begin position="284"/>
        <end position="288"/>
    </location>
    <ligand>
        <name>substrate</name>
    </ligand>
</feature>
<gene>
    <name evidence="12" type="ORF">DCF25_15115</name>
</gene>
<evidence type="ECO:0000256" key="8">
    <source>
        <dbReference type="PIRSR" id="PIRSR500134-1"/>
    </source>
</evidence>
<dbReference type="GO" id="GO:0003979">
    <property type="term" value="F:UDP-glucose 6-dehydrogenase activity"/>
    <property type="evidence" value="ECO:0007669"/>
    <property type="project" value="UniProtKB-EC"/>
</dbReference>
<sequence length="465" mass="50093">MRVCVIGTGYVGLVTGVCLSHIGHQVICVDNNEEKVQLMKSGQSPIYEPGLSDLMKSSMASGNLEFTSDLGVGVNHGDILFIAVGTPALPTGESDTRYVEAVARGIGEHLNDGYKVIVNKSTVPIGSGDWVRMIVLDGICERQAERQKVPVGAGAPMAMTPEVKASFDVVSNPEFLREGSAVYDTFNPDRIVLGSNNDKAIAMMKELYTPIVERQFAEDSDAPQVPVCVTDLSSAEMVKYASNAFLATKISFINEVANICDRVGADVTQVAAGIGLDSRIGSKFLQAGIGWGGSCFPKDVSALVHTADDYGYEAELLKATINVNDRQRVLTIEKLQKVLKILKGKTIGLLGLTFKPDTDDMRDAPSLIMIEQLNRLGARVKAYDPIVSQSGVSQGLSGVIVETDPERLADGCDALVLVTDWAKFRDLDYGKMAKLMNAPVMIDGRNFLDQKGLEAQGFQYVGMGR</sequence>
<dbReference type="Proteomes" id="UP000249354">
    <property type="component" value="Unassembled WGS sequence"/>
</dbReference>
<evidence type="ECO:0000256" key="5">
    <source>
        <dbReference type="ARBA" id="ARBA00023027"/>
    </source>
</evidence>
<name>A0A2W4TZP8_9CYAN</name>
<dbReference type="GO" id="GO:0051287">
    <property type="term" value="F:NAD binding"/>
    <property type="evidence" value="ECO:0007669"/>
    <property type="project" value="InterPro"/>
</dbReference>
<dbReference type="PANTHER" id="PTHR43750:SF3">
    <property type="entry name" value="UDP-GLUCOSE 6-DEHYDROGENASE TUAD"/>
    <property type="match status" value="1"/>
</dbReference>
<evidence type="ECO:0000256" key="7">
    <source>
        <dbReference type="PIRNR" id="PIRNR000124"/>
    </source>
</evidence>
<evidence type="ECO:0000259" key="11">
    <source>
        <dbReference type="SMART" id="SM00984"/>
    </source>
</evidence>
<dbReference type="InterPro" id="IPR008927">
    <property type="entry name" value="6-PGluconate_DH-like_C_sf"/>
</dbReference>
<feature type="binding site" evidence="10">
    <location>
        <position position="30"/>
    </location>
    <ligand>
        <name>NAD(+)</name>
        <dbReference type="ChEBI" id="CHEBI:57540"/>
    </ligand>
</feature>
<dbReference type="PANTHER" id="PTHR43750">
    <property type="entry name" value="UDP-GLUCOSE 6-DEHYDROGENASE TUAD"/>
    <property type="match status" value="1"/>
</dbReference>
<dbReference type="InterPro" id="IPR028357">
    <property type="entry name" value="UDPglc_DH_bac"/>
</dbReference>
<feature type="binding site" evidence="9">
    <location>
        <position position="239"/>
    </location>
    <ligand>
        <name>substrate</name>
    </ligand>
</feature>
<comment type="similarity">
    <text evidence="2 7">Belongs to the UDP-glucose/GDP-mannose dehydrogenase family.</text>
</comment>
<dbReference type="Pfam" id="PF03720">
    <property type="entry name" value="UDPG_MGDP_dh_C"/>
    <property type="match status" value="1"/>
</dbReference>
<evidence type="ECO:0000256" key="2">
    <source>
        <dbReference type="ARBA" id="ARBA00006601"/>
    </source>
</evidence>
<dbReference type="SMART" id="SM00984">
    <property type="entry name" value="UDPG_MGDP_dh_C"/>
    <property type="match status" value="1"/>
</dbReference>
<reference evidence="12 13" key="2">
    <citation type="submission" date="2018-06" db="EMBL/GenBank/DDBJ databases">
        <title>Metagenomic assembly of (sub)arctic Cyanobacteria and their associated microbiome from non-axenic cultures.</title>
        <authorList>
            <person name="Baurain D."/>
        </authorList>
    </citation>
    <scope>NUCLEOTIDE SEQUENCE [LARGE SCALE GENOMIC DNA]</scope>
    <source>
        <strain evidence="12">ULC129bin1</strain>
    </source>
</reference>